<keyword evidence="3" id="KW-1185">Reference proteome</keyword>
<organism evidence="2 3">
    <name type="scientific">Symbiodinium microadriaticum</name>
    <name type="common">Dinoflagellate</name>
    <name type="synonym">Zooxanthella microadriatica</name>
    <dbReference type="NCBI Taxonomy" id="2951"/>
    <lineage>
        <taxon>Eukaryota</taxon>
        <taxon>Sar</taxon>
        <taxon>Alveolata</taxon>
        <taxon>Dinophyceae</taxon>
        <taxon>Suessiales</taxon>
        <taxon>Symbiodiniaceae</taxon>
        <taxon>Symbiodinium</taxon>
    </lineage>
</organism>
<keyword evidence="1" id="KW-1133">Transmembrane helix</keyword>
<dbReference type="OrthoDB" id="419774at2759"/>
<feature type="transmembrane region" description="Helical" evidence="1">
    <location>
        <begin position="259"/>
        <end position="281"/>
    </location>
</feature>
<evidence type="ECO:0000313" key="2">
    <source>
        <dbReference type="EMBL" id="OLQ05263.1"/>
    </source>
</evidence>
<feature type="transmembrane region" description="Helical" evidence="1">
    <location>
        <begin position="301"/>
        <end position="323"/>
    </location>
</feature>
<accession>A0A1Q9ECW1</accession>
<proteinExistence type="predicted"/>
<keyword evidence="1" id="KW-0472">Membrane</keyword>
<comment type="caution">
    <text evidence="2">The sequence shown here is derived from an EMBL/GenBank/DDBJ whole genome shotgun (WGS) entry which is preliminary data.</text>
</comment>
<keyword evidence="1" id="KW-0812">Transmembrane</keyword>
<evidence type="ECO:0000313" key="3">
    <source>
        <dbReference type="Proteomes" id="UP000186817"/>
    </source>
</evidence>
<dbReference type="AlphaFoldDB" id="A0A1Q9ECW1"/>
<sequence>MSPEGKRAGDTPSERQLRVHKLSGDSVLELAREESLELRAVDLANKLSEPLQVSAYRLSFAIFGRKLEDEVLKDLWPEEGDLGLQVLVRPIDKGRCPLMKPGQILEVRRDGIMKVAVTFELGHVLEHDADKYVVHKVVVKDPADFFPSPQVVFLYDEETLSNKGSKTVPISLLGPPSSDLGRRTLGRSWPYGLSELFLHFSNVYLETAAGAGKAVRTSTRPLRAARQAEVMRLLAIFGGAWLLHVGNVMAALWLSRAAFLAGGSLYGALTILSLAFPGLLWQMLCRPGRLVWLQYSGNRSLEILLFICTPLGFPVFVHVVSFWDLYRLSLFLWRLCCKTHTGHASPVDLKHWYIYEAFREDTRIFGDAPRAFLCAVSWANRPLGVLAPETWPYSQDLVVAEVVAGASALASCLLGLIPARRHVSRKAKEVVRQHILQESE</sequence>
<feature type="transmembrane region" description="Helical" evidence="1">
    <location>
        <begin position="230"/>
        <end position="253"/>
    </location>
</feature>
<reference evidence="2 3" key="1">
    <citation type="submission" date="2016-02" db="EMBL/GenBank/DDBJ databases">
        <title>Genome analysis of coral dinoflagellate symbionts highlights evolutionary adaptations to a symbiotic lifestyle.</title>
        <authorList>
            <person name="Aranda M."/>
            <person name="Li Y."/>
            <person name="Liew Y.J."/>
            <person name="Baumgarten S."/>
            <person name="Simakov O."/>
            <person name="Wilson M."/>
            <person name="Piel J."/>
            <person name="Ashoor H."/>
            <person name="Bougouffa S."/>
            <person name="Bajic V.B."/>
            <person name="Ryu T."/>
            <person name="Ravasi T."/>
            <person name="Bayer T."/>
            <person name="Micklem G."/>
            <person name="Kim H."/>
            <person name="Bhak J."/>
            <person name="Lajeunesse T.C."/>
            <person name="Voolstra C.R."/>
        </authorList>
    </citation>
    <scope>NUCLEOTIDE SEQUENCE [LARGE SCALE GENOMIC DNA]</scope>
    <source>
        <strain evidence="2 3">CCMP2467</strain>
    </source>
</reference>
<dbReference type="Proteomes" id="UP000186817">
    <property type="component" value="Unassembled WGS sequence"/>
</dbReference>
<protein>
    <submittedName>
        <fullName evidence="2">Uncharacterized protein</fullName>
    </submittedName>
</protein>
<name>A0A1Q9ECW1_SYMMI</name>
<evidence type="ECO:0000256" key="1">
    <source>
        <dbReference type="SAM" id="Phobius"/>
    </source>
</evidence>
<feature type="transmembrane region" description="Helical" evidence="1">
    <location>
        <begin position="397"/>
        <end position="417"/>
    </location>
</feature>
<gene>
    <name evidence="2" type="ORF">AK812_SmicGene11582</name>
</gene>
<dbReference type="EMBL" id="LSRX01000190">
    <property type="protein sequence ID" value="OLQ05263.1"/>
    <property type="molecule type" value="Genomic_DNA"/>
</dbReference>